<keyword evidence="3" id="KW-1185">Reference proteome</keyword>
<evidence type="ECO:0000313" key="3">
    <source>
        <dbReference type="Proteomes" id="UP000282876"/>
    </source>
</evidence>
<proteinExistence type="predicted"/>
<gene>
    <name evidence="2" type="ORF">TUBRATIS_28080</name>
</gene>
<organism evidence="2 3">
    <name type="scientific">Tubulinosema ratisbonensis</name>
    <dbReference type="NCBI Taxonomy" id="291195"/>
    <lineage>
        <taxon>Eukaryota</taxon>
        <taxon>Fungi</taxon>
        <taxon>Fungi incertae sedis</taxon>
        <taxon>Microsporidia</taxon>
        <taxon>Tubulinosematoidea</taxon>
        <taxon>Tubulinosematidae</taxon>
        <taxon>Tubulinosema</taxon>
    </lineage>
</organism>
<keyword evidence="1" id="KW-0812">Transmembrane</keyword>
<sequence length="292" mass="34974">MDLSDQHNQIIVINQETLPQERPKTIKEKTQGYFFRLTPKTPKQKTLLTFINPVFEDNFEEPTNDVVTPKKQEIKQDKLTDMIKNHVYKNETKFKLSTCLLNYTLQILFFSLIYSKTNGDLSLLYILFITNLFFTLIRNLSFKFDFLFTVNICNFLLFSFNIFLLIFFYVRYLSSFVFKTDYYKILIFGINFLSIIFYLPFTKKCHNLLIKGISGISLILFYFLFYVIFYYDCITLFCFFSMLFISLVNFITFLVYNKEIFWADGMYYSFLFSVHCDLINLSEYLKTKNIVN</sequence>
<evidence type="ECO:0000256" key="1">
    <source>
        <dbReference type="SAM" id="Phobius"/>
    </source>
</evidence>
<feature type="transmembrane region" description="Helical" evidence="1">
    <location>
        <begin position="121"/>
        <end position="140"/>
    </location>
</feature>
<accession>A0A437AI41</accession>
<feature type="transmembrane region" description="Helical" evidence="1">
    <location>
        <begin position="208"/>
        <end position="228"/>
    </location>
</feature>
<reference evidence="2 3" key="1">
    <citation type="submission" date="2018-10" db="EMBL/GenBank/DDBJ databases">
        <title>Draft genome sequence of the microsporidian Tubulinosema ratisbonensis.</title>
        <authorList>
            <person name="Polonais V."/>
            <person name="Peyretaillade E."/>
            <person name="Niehus S."/>
            <person name="Wawrzyniak I."/>
            <person name="Franchet A."/>
            <person name="Gaspin C."/>
            <person name="Reichstadt M."/>
            <person name="Belser C."/>
            <person name="Labadie K."/>
            <person name="Delbac F."/>
            <person name="Ferrandon D."/>
        </authorList>
    </citation>
    <scope>NUCLEOTIDE SEQUENCE [LARGE SCALE GENOMIC DNA]</scope>
    <source>
        <strain evidence="2 3">Franzen</strain>
    </source>
</reference>
<feature type="transmembrane region" description="Helical" evidence="1">
    <location>
        <begin position="147"/>
        <end position="170"/>
    </location>
</feature>
<comment type="caution">
    <text evidence="2">The sequence shown here is derived from an EMBL/GenBank/DDBJ whole genome shotgun (WGS) entry which is preliminary data.</text>
</comment>
<name>A0A437AI41_9MICR</name>
<feature type="transmembrane region" description="Helical" evidence="1">
    <location>
        <begin position="182"/>
        <end position="201"/>
    </location>
</feature>
<dbReference type="VEuPathDB" id="MicrosporidiaDB:TUBRATIS_28080"/>
<keyword evidence="1" id="KW-1133">Transmembrane helix</keyword>
<dbReference type="Proteomes" id="UP000282876">
    <property type="component" value="Unassembled WGS sequence"/>
</dbReference>
<protein>
    <submittedName>
        <fullName evidence="2">Uncharacterized protein</fullName>
    </submittedName>
</protein>
<feature type="transmembrane region" description="Helical" evidence="1">
    <location>
        <begin position="94"/>
        <end position="115"/>
    </location>
</feature>
<keyword evidence="1" id="KW-0472">Membrane</keyword>
<dbReference type="AlphaFoldDB" id="A0A437AI41"/>
<evidence type="ECO:0000313" key="2">
    <source>
        <dbReference type="EMBL" id="RVD90758.1"/>
    </source>
</evidence>
<dbReference type="EMBL" id="RCSS01000785">
    <property type="protein sequence ID" value="RVD90758.1"/>
    <property type="molecule type" value="Genomic_DNA"/>
</dbReference>
<feature type="transmembrane region" description="Helical" evidence="1">
    <location>
        <begin position="234"/>
        <end position="256"/>
    </location>
</feature>